<accession>A0A6P8AY41</accession>
<sequence>MYFLKAFLLLSVFGLAQLAAANPVSYVGLEARDQKPICQVGTNGDGTNPADTCTDFFES</sequence>
<name>A0A6P8AY41_PYRGI</name>
<evidence type="ECO:0000256" key="1">
    <source>
        <dbReference type="SAM" id="SignalP"/>
    </source>
</evidence>
<dbReference type="Proteomes" id="UP000515153">
    <property type="component" value="Chromosome VII"/>
</dbReference>
<feature type="chain" id="PRO_5027710422" evidence="1">
    <location>
        <begin position="22"/>
        <end position="59"/>
    </location>
</feature>
<keyword evidence="2" id="KW-1185">Reference proteome</keyword>
<reference evidence="3" key="2">
    <citation type="submission" date="2019-10" db="EMBL/GenBank/DDBJ databases">
        <authorList>
            <consortium name="NCBI Genome Project"/>
        </authorList>
    </citation>
    <scope>NUCLEOTIDE SEQUENCE</scope>
    <source>
        <strain evidence="3">NI907</strain>
    </source>
</reference>
<dbReference type="GeneID" id="41965248"/>
<dbReference type="RefSeq" id="XP_030979830.1">
    <property type="nucleotide sequence ID" value="XM_031130340.1"/>
</dbReference>
<organism evidence="2 3">
    <name type="scientific">Pyricularia grisea</name>
    <name type="common">Crabgrass-specific blast fungus</name>
    <name type="synonym">Magnaporthe grisea</name>
    <dbReference type="NCBI Taxonomy" id="148305"/>
    <lineage>
        <taxon>Eukaryota</taxon>
        <taxon>Fungi</taxon>
        <taxon>Dikarya</taxon>
        <taxon>Ascomycota</taxon>
        <taxon>Pezizomycotina</taxon>
        <taxon>Sordariomycetes</taxon>
        <taxon>Sordariomycetidae</taxon>
        <taxon>Magnaporthales</taxon>
        <taxon>Pyriculariaceae</taxon>
        <taxon>Pyricularia</taxon>
    </lineage>
</organism>
<dbReference type="AlphaFoldDB" id="A0A6P8AY41"/>
<feature type="signal peptide" evidence="1">
    <location>
        <begin position="1"/>
        <end position="21"/>
    </location>
</feature>
<gene>
    <name evidence="3" type="ORF">PgNI_10368</name>
</gene>
<reference evidence="3" key="3">
    <citation type="submission" date="2025-08" db="UniProtKB">
        <authorList>
            <consortium name="RefSeq"/>
        </authorList>
    </citation>
    <scope>IDENTIFICATION</scope>
    <source>
        <strain evidence="3">NI907</strain>
    </source>
</reference>
<reference evidence="2 3" key="1">
    <citation type="journal article" date="2019" name="Mol. Biol. Evol.">
        <title>Blast fungal genomes show frequent chromosomal changes, gene gains and losses, and effector gene turnover.</title>
        <authorList>
            <person name="Gomez Luciano L.B."/>
            <person name="Jason Tsai I."/>
            <person name="Chuma I."/>
            <person name="Tosa Y."/>
            <person name="Chen Y.H."/>
            <person name="Li J.Y."/>
            <person name="Li M.Y."/>
            <person name="Jade Lu M.Y."/>
            <person name="Nakayashiki H."/>
            <person name="Li W.H."/>
        </authorList>
    </citation>
    <scope>NUCLEOTIDE SEQUENCE [LARGE SCALE GENOMIC DNA]</scope>
    <source>
        <strain evidence="2 3">NI907</strain>
    </source>
</reference>
<keyword evidence="1" id="KW-0732">Signal</keyword>
<evidence type="ECO:0000313" key="2">
    <source>
        <dbReference type="Proteomes" id="UP000515153"/>
    </source>
</evidence>
<protein>
    <submittedName>
        <fullName evidence="3">Uncharacterized protein</fullName>
    </submittedName>
</protein>
<proteinExistence type="predicted"/>
<dbReference type="KEGG" id="pgri:PgNI_10368"/>
<evidence type="ECO:0000313" key="3">
    <source>
        <dbReference type="RefSeq" id="XP_030979830.1"/>
    </source>
</evidence>